<keyword evidence="1" id="KW-0479">Metal-binding</keyword>
<dbReference type="GO" id="GO:0016829">
    <property type="term" value="F:lyase activity"/>
    <property type="evidence" value="ECO:0007669"/>
    <property type="project" value="UniProtKB-KW"/>
</dbReference>
<reference evidence="5" key="1">
    <citation type="journal article" date="2019" name="Int. J. Syst. Evol. Microbiol.">
        <title>The Global Catalogue of Microorganisms (GCM) 10K type strain sequencing project: providing services to taxonomists for standard genome sequencing and annotation.</title>
        <authorList>
            <consortium name="The Broad Institute Genomics Platform"/>
            <consortium name="The Broad Institute Genome Sequencing Center for Infectious Disease"/>
            <person name="Wu L."/>
            <person name="Ma J."/>
        </authorList>
    </citation>
    <scope>NUCLEOTIDE SEQUENCE [LARGE SCALE GENOMIC DNA]</scope>
    <source>
        <strain evidence="5">KCTC 42953</strain>
    </source>
</reference>
<evidence type="ECO:0000256" key="2">
    <source>
        <dbReference type="ARBA" id="ARBA00023180"/>
    </source>
</evidence>
<dbReference type="Proteomes" id="UP001595533">
    <property type="component" value="Unassembled WGS sequence"/>
</dbReference>
<sequence>MKKSHKLLSVLFLTVFSELLMAQLKAFPEAEGFAAMVTGGRGGDVRIVTNLNASGTGSLQWAVSQPGPRIVVFAVSGLITGDLHIPHGDLTIAGQTAPGAGITLVGHMYTTYGNDTGNIIIRHLRIRPPDPDAVWPANQHDAIQFSTANHIMLDHIDASHGADETIDFWGGASYITIQYSHLSFPIYDTVNGWTHNKGVINHRPCLDSGNCQPGDRPGGHISILNNVFTHSRNRTPALSVGPAEVINNITYNGREGFVHHNVAEGEFNIIGNQYVAGPSISLSPFWFDPENPNPPIPTTYWLQDNRVDDPGEYVGVVQNPWDDASFGNSYTFACCGINSDQFNQSGTFDFTADSDYVAPQVHDHNSLEDRLLPAIGAYPHDVVARQSILELLQRSGHWRNYRPANLMAGLTATTPPLDSDDDGMPDLWELANGLNHLNGSDHTTIMPSGYSAIEEYINALATALIGDLIFADDFDDQP</sequence>
<comment type="caution">
    <text evidence="4">The sequence shown here is derived from an EMBL/GenBank/DDBJ whole genome shotgun (WGS) entry which is preliminary data.</text>
</comment>
<keyword evidence="3" id="KW-0732">Signal</keyword>
<keyword evidence="4" id="KW-0456">Lyase</keyword>
<evidence type="ECO:0000313" key="4">
    <source>
        <dbReference type="EMBL" id="MFC3195720.1"/>
    </source>
</evidence>
<feature type="chain" id="PRO_5045573168" evidence="3">
    <location>
        <begin position="23"/>
        <end position="478"/>
    </location>
</feature>
<protein>
    <submittedName>
        <fullName evidence="4">Polysaccharide lyase family 1 protein</fullName>
    </submittedName>
</protein>
<feature type="signal peptide" evidence="3">
    <location>
        <begin position="1"/>
        <end position="22"/>
    </location>
</feature>
<gene>
    <name evidence="4" type="ORF">ACFODZ_15805</name>
</gene>
<evidence type="ECO:0000256" key="3">
    <source>
        <dbReference type="SAM" id="SignalP"/>
    </source>
</evidence>
<accession>A0ABV7JC71</accession>
<keyword evidence="2" id="KW-0325">Glycoprotein</keyword>
<dbReference type="PANTHER" id="PTHR42970:SF1">
    <property type="entry name" value="PECTATE LYASE C-RELATED"/>
    <property type="match status" value="1"/>
</dbReference>
<evidence type="ECO:0000313" key="5">
    <source>
        <dbReference type="Proteomes" id="UP001595533"/>
    </source>
</evidence>
<dbReference type="InterPro" id="IPR011050">
    <property type="entry name" value="Pectin_lyase_fold/virulence"/>
</dbReference>
<dbReference type="InterPro" id="IPR012334">
    <property type="entry name" value="Pectin_lyas_fold"/>
</dbReference>
<dbReference type="InterPro" id="IPR052063">
    <property type="entry name" value="Polysaccharide_Lyase_1"/>
</dbReference>
<organism evidence="4 5">
    <name type="scientific">Marinicella sediminis</name>
    <dbReference type="NCBI Taxonomy" id="1792834"/>
    <lineage>
        <taxon>Bacteria</taxon>
        <taxon>Pseudomonadati</taxon>
        <taxon>Pseudomonadota</taxon>
        <taxon>Gammaproteobacteria</taxon>
        <taxon>Lysobacterales</taxon>
        <taxon>Marinicellaceae</taxon>
        <taxon>Marinicella</taxon>
    </lineage>
</organism>
<dbReference type="EMBL" id="JBHRTS010000010">
    <property type="protein sequence ID" value="MFC3195720.1"/>
    <property type="molecule type" value="Genomic_DNA"/>
</dbReference>
<dbReference type="PANTHER" id="PTHR42970">
    <property type="entry name" value="PECTATE LYASE C-RELATED"/>
    <property type="match status" value="1"/>
</dbReference>
<proteinExistence type="predicted"/>
<dbReference type="RefSeq" id="WP_077412505.1">
    <property type="nucleotide sequence ID" value="NZ_JBHRTS010000010.1"/>
</dbReference>
<name>A0ABV7JC71_9GAMM</name>
<dbReference type="SUPFAM" id="SSF51126">
    <property type="entry name" value="Pectin lyase-like"/>
    <property type="match status" value="1"/>
</dbReference>
<dbReference type="Gene3D" id="2.160.20.10">
    <property type="entry name" value="Single-stranded right-handed beta-helix, Pectin lyase-like"/>
    <property type="match status" value="1"/>
</dbReference>
<keyword evidence="5" id="KW-1185">Reference proteome</keyword>
<evidence type="ECO:0000256" key="1">
    <source>
        <dbReference type="ARBA" id="ARBA00022723"/>
    </source>
</evidence>